<dbReference type="OrthoDB" id="5876883at2759"/>
<evidence type="ECO:0000313" key="1">
    <source>
        <dbReference type="EMBL" id="PIC13550.1"/>
    </source>
</evidence>
<comment type="caution">
    <text evidence="1">The sequence shown here is derived from an EMBL/GenBank/DDBJ whole genome shotgun (WGS) entry which is preliminary data.</text>
</comment>
<gene>
    <name evidence="1" type="ORF">B9Z55_027663</name>
</gene>
<reference evidence="2" key="1">
    <citation type="submission" date="2017-10" db="EMBL/GenBank/DDBJ databases">
        <title>Rapid genome shrinkage in a self-fertile nematode reveals novel sperm competition proteins.</title>
        <authorList>
            <person name="Yin D."/>
            <person name="Schwarz E.M."/>
            <person name="Thomas C.G."/>
            <person name="Felde R.L."/>
            <person name="Korf I.F."/>
            <person name="Cutter A.D."/>
            <person name="Schartner C.M."/>
            <person name="Ralston E.J."/>
            <person name="Meyer B.J."/>
            <person name="Haag E.S."/>
        </authorList>
    </citation>
    <scope>NUCLEOTIDE SEQUENCE [LARGE SCALE GENOMIC DNA]</scope>
    <source>
        <strain evidence="2">JU1422</strain>
    </source>
</reference>
<proteinExistence type="predicted"/>
<organism evidence="1 2">
    <name type="scientific">Caenorhabditis nigoni</name>
    <dbReference type="NCBI Taxonomy" id="1611254"/>
    <lineage>
        <taxon>Eukaryota</taxon>
        <taxon>Metazoa</taxon>
        <taxon>Ecdysozoa</taxon>
        <taxon>Nematoda</taxon>
        <taxon>Chromadorea</taxon>
        <taxon>Rhabditida</taxon>
        <taxon>Rhabditina</taxon>
        <taxon>Rhabditomorpha</taxon>
        <taxon>Rhabditoidea</taxon>
        <taxon>Rhabditidae</taxon>
        <taxon>Peloderinae</taxon>
        <taxon>Caenorhabditis</taxon>
    </lineage>
</organism>
<protein>
    <submittedName>
        <fullName evidence="1">Uncharacterized protein</fullName>
    </submittedName>
</protein>
<evidence type="ECO:0000313" key="2">
    <source>
        <dbReference type="Proteomes" id="UP000230233"/>
    </source>
</evidence>
<name>A0A2G5SES6_9PELO</name>
<dbReference type="EMBL" id="PDUG01000012">
    <property type="protein sequence ID" value="PIC13550.1"/>
    <property type="molecule type" value="Genomic_DNA"/>
</dbReference>
<dbReference type="Proteomes" id="UP000230233">
    <property type="component" value="Unassembled WGS sequence"/>
</dbReference>
<keyword evidence="2" id="KW-1185">Reference proteome</keyword>
<accession>A0A2G5SES6</accession>
<dbReference type="AlphaFoldDB" id="A0A2G5SES6"/>
<sequence>MVFNADQTGIQKEIFGARALSFLGDKDVYLLVQSKSSLTHSFTFLPILYMDGSLGEKAFMVMAEPILQFSGILENVISLCGMLVPGSSDLFSFGV</sequence>